<evidence type="ECO:0000313" key="3">
    <source>
        <dbReference type="Proteomes" id="UP000190140"/>
    </source>
</evidence>
<reference evidence="2 3" key="1">
    <citation type="submission" date="2017-03" db="EMBL/GenBank/DDBJ databases">
        <title>Genome sequence of Clostridium thermoalcaliphilum DSM 7309.</title>
        <authorList>
            <person name="Poehlein A."/>
            <person name="Daniel R."/>
        </authorList>
    </citation>
    <scope>NUCLEOTIDE SEQUENCE [LARGE SCALE GENOMIC DNA]</scope>
    <source>
        <strain evidence="2 3">DSM 7309</strain>
    </source>
</reference>
<organism evidence="2 3">
    <name type="scientific">Alkalithermobacter paradoxus</name>
    <dbReference type="NCBI Taxonomy" id="29349"/>
    <lineage>
        <taxon>Bacteria</taxon>
        <taxon>Bacillati</taxon>
        <taxon>Bacillota</taxon>
        <taxon>Clostridia</taxon>
        <taxon>Peptostreptococcales</taxon>
        <taxon>Tepidibacteraceae</taxon>
        <taxon>Alkalithermobacter</taxon>
    </lineage>
</organism>
<dbReference type="STRING" id="29349.CLOTH_17740"/>
<proteinExistence type="predicted"/>
<dbReference type="PANTHER" id="PTHR37507">
    <property type="entry name" value="SPORULATION PROTEIN YDCC"/>
    <property type="match status" value="1"/>
</dbReference>
<dbReference type="RefSeq" id="WP_079413214.1">
    <property type="nucleotide sequence ID" value="NZ_MZGW01000009.1"/>
</dbReference>
<dbReference type="Gene3D" id="2.50.20.10">
    <property type="entry name" value="Lipoprotein localisation LolA/LolB/LppX"/>
    <property type="match status" value="1"/>
</dbReference>
<accession>A0A1V4I4R7</accession>
<keyword evidence="1" id="KW-0472">Membrane</keyword>
<evidence type="ECO:0000313" key="2">
    <source>
        <dbReference type="EMBL" id="OPJ54962.1"/>
    </source>
</evidence>
<dbReference type="InterPro" id="IPR052944">
    <property type="entry name" value="Sporulation_related"/>
</dbReference>
<comment type="caution">
    <text evidence="2">The sequence shown here is derived from an EMBL/GenBank/DDBJ whole genome shotgun (WGS) entry which is preliminary data.</text>
</comment>
<dbReference type="OrthoDB" id="2826849at2"/>
<name>A0A1V4I4R7_9FIRM</name>
<dbReference type="Proteomes" id="UP000190140">
    <property type="component" value="Unassembled WGS sequence"/>
</dbReference>
<keyword evidence="1" id="KW-1133">Transmembrane helix</keyword>
<keyword evidence="1" id="KW-0812">Transmembrane</keyword>
<keyword evidence="3" id="KW-1185">Reference proteome</keyword>
<gene>
    <name evidence="2" type="ORF">CLOTH_17740</name>
</gene>
<dbReference type="PANTHER" id="PTHR37507:SF2">
    <property type="entry name" value="SPORULATION PROTEIN YDCC"/>
    <property type="match status" value="1"/>
</dbReference>
<evidence type="ECO:0008006" key="4">
    <source>
        <dbReference type="Google" id="ProtNLM"/>
    </source>
</evidence>
<dbReference type="EMBL" id="MZGW01000009">
    <property type="protein sequence ID" value="OPJ54962.1"/>
    <property type="molecule type" value="Genomic_DNA"/>
</dbReference>
<dbReference type="AlphaFoldDB" id="A0A1V4I4R7"/>
<feature type="transmembrane region" description="Helical" evidence="1">
    <location>
        <begin position="65"/>
        <end position="83"/>
    </location>
</feature>
<evidence type="ECO:0000256" key="1">
    <source>
        <dbReference type="SAM" id="Phobius"/>
    </source>
</evidence>
<sequence>MENNKEEIISSLIDDMNDGKNPKITDEMDEEMKEIISTIKLIKRFKSSKKVVELRRKRVNTTLKVASILIFFILSISILSPLLNKGNNDIVYAMSKAYEEVQSYFGIIEITSQRNGEIESREKITVSYKKPDMYHAVHEIENYTITQISDGEKLYSISGNNVTIEYTNPNKELWRYHIESTIRDMESAIDIQKIGNEKVAGREAHVYKFRYSKSEPFNKIYIDKKSNMPLRREINTNENVSVINTFVKLEINKQINDSLFTYNIKSDDVVTYLNKKITKEDVEKRIGNIDILLSQIPDNFTLNTIVELEDAHLYDYLFSLKGKNSDFVDIYLSLSPNNEINFGGEKIKLDDKYIYISEDVVNLFKVYIGKSNVLRYTDNNVDILAVTNLSKQKIIDIFQKINY</sequence>
<protein>
    <recommendedName>
        <fullName evidence="4">DUF4367 domain-containing protein</fullName>
    </recommendedName>
</protein>